<comment type="caution">
    <text evidence="2">The sequence shown here is derived from an EMBL/GenBank/DDBJ whole genome shotgun (WGS) entry which is preliminary data.</text>
</comment>
<evidence type="ECO:0000259" key="1">
    <source>
        <dbReference type="Pfam" id="PF22589"/>
    </source>
</evidence>
<dbReference type="AlphaFoldDB" id="A0AAV7IVZ1"/>
<keyword evidence="3" id="KW-1185">Reference proteome</keyword>
<dbReference type="InterPro" id="IPR054323">
    <property type="entry name" value="SPMIP1_C"/>
</dbReference>
<evidence type="ECO:0000313" key="2">
    <source>
        <dbReference type="EMBL" id="KAH0557941.1"/>
    </source>
</evidence>
<evidence type="ECO:0000313" key="3">
    <source>
        <dbReference type="Proteomes" id="UP000826195"/>
    </source>
</evidence>
<dbReference type="PANTHER" id="PTHR35826:SF1">
    <property type="entry name" value="PROTEIN ATP6V1FNB-LIKE"/>
    <property type="match status" value="1"/>
</dbReference>
<feature type="domain" description="Sperm microtubule inner protein 1 C-terminal" evidence="1">
    <location>
        <begin position="39"/>
        <end position="147"/>
    </location>
</feature>
<dbReference type="Pfam" id="PF22589">
    <property type="entry name" value="SPMIP1"/>
    <property type="match status" value="1"/>
</dbReference>
<dbReference type="PANTHER" id="PTHR35826">
    <property type="entry name" value="PROTEIN ATP6V1FNB-LIKE"/>
    <property type="match status" value="1"/>
</dbReference>
<organism evidence="2 3">
    <name type="scientific">Cotesia glomerata</name>
    <name type="common">Lepidopteran parasitic wasp</name>
    <name type="synonym">Apanteles glomeratus</name>
    <dbReference type="NCBI Taxonomy" id="32391"/>
    <lineage>
        <taxon>Eukaryota</taxon>
        <taxon>Metazoa</taxon>
        <taxon>Ecdysozoa</taxon>
        <taxon>Arthropoda</taxon>
        <taxon>Hexapoda</taxon>
        <taxon>Insecta</taxon>
        <taxon>Pterygota</taxon>
        <taxon>Neoptera</taxon>
        <taxon>Endopterygota</taxon>
        <taxon>Hymenoptera</taxon>
        <taxon>Apocrita</taxon>
        <taxon>Ichneumonoidea</taxon>
        <taxon>Braconidae</taxon>
        <taxon>Microgastrinae</taxon>
        <taxon>Cotesia</taxon>
    </lineage>
</organism>
<dbReference type="EMBL" id="JAHXZJ010000747">
    <property type="protein sequence ID" value="KAH0557941.1"/>
    <property type="molecule type" value="Genomic_DNA"/>
</dbReference>
<sequence>MKWFIKNKQRLLENLSNGSNSKIVKSQIKILKDDNKLIKREEKIPKVENIDKCPSTSDKENVGIDCMRPVDPSTLKILYKKDKECRNDATKSYLRKRYELRPKDKFHMIECSNWIYGWHTNDLPAISSSTFGKKFIIYDSFYRRNSSSINRDPDLSRIPQTTNPKNFNDLLNS</sequence>
<dbReference type="Proteomes" id="UP000826195">
    <property type="component" value="Unassembled WGS sequence"/>
</dbReference>
<protein>
    <recommendedName>
        <fullName evidence="1">Sperm microtubule inner protein 1 C-terminal domain-containing protein</fullName>
    </recommendedName>
</protein>
<accession>A0AAV7IVZ1</accession>
<proteinExistence type="predicted"/>
<gene>
    <name evidence="2" type="ORF">KQX54_013106</name>
</gene>
<reference evidence="2 3" key="1">
    <citation type="journal article" date="2021" name="J. Hered.">
        <title>A chromosome-level genome assembly of the parasitoid wasp, Cotesia glomerata (Hymenoptera: Braconidae).</title>
        <authorList>
            <person name="Pinto B.J."/>
            <person name="Weis J.J."/>
            <person name="Gamble T."/>
            <person name="Ode P.J."/>
            <person name="Paul R."/>
            <person name="Zaspel J.M."/>
        </authorList>
    </citation>
    <scope>NUCLEOTIDE SEQUENCE [LARGE SCALE GENOMIC DNA]</scope>
    <source>
        <strain evidence="2">CgM1</strain>
    </source>
</reference>
<name>A0AAV7IVZ1_COTGL</name>